<keyword evidence="2" id="KW-0677">Repeat</keyword>
<dbReference type="InterPro" id="IPR027417">
    <property type="entry name" value="P-loop_NTPase"/>
</dbReference>
<reference evidence="6 7" key="2">
    <citation type="submission" date="2016-08" db="EMBL/GenBank/DDBJ databases">
        <title>Pervasive Adenine N6-methylation of Active Genes in Fungi.</title>
        <authorList>
            <consortium name="DOE Joint Genome Institute"/>
            <person name="Mondo S.J."/>
            <person name="Dannebaum R.O."/>
            <person name="Kuo R.C."/>
            <person name="Labutti K."/>
            <person name="Haridas S."/>
            <person name="Kuo A."/>
            <person name="Salamov A."/>
            <person name="Ahrendt S.R."/>
            <person name="Lipzen A."/>
            <person name="Sullivan W."/>
            <person name="Andreopoulos W.B."/>
            <person name="Clum A."/>
            <person name="Lindquist E."/>
            <person name="Daum C."/>
            <person name="Ramamoorthy G.K."/>
            <person name="Gryganskyi A."/>
            <person name="Culley D."/>
            <person name="Magnuson J.K."/>
            <person name="James T.Y."/>
            <person name="O'Malley M.A."/>
            <person name="Stajich J.E."/>
            <person name="Spatafora J.W."/>
            <person name="Visel A."/>
            <person name="Grigoriev I.V."/>
        </authorList>
    </citation>
    <scope>NUCLEOTIDE SEQUENCE [LARGE SCALE GENOMIC DNA]</scope>
    <source>
        <strain evidence="6 7">S4</strain>
    </source>
</reference>
<protein>
    <submittedName>
        <fullName evidence="6">p-loop containing nucleoside triphosphate hydrolase protein</fullName>
    </submittedName>
</protein>
<proteinExistence type="predicted"/>
<dbReference type="OrthoDB" id="8061355at2759"/>
<gene>
    <name evidence="6" type="ORF">BCR32DRAFT_192663</name>
</gene>
<dbReference type="EMBL" id="MCFG01000237">
    <property type="protein sequence ID" value="ORX77713.1"/>
    <property type="molecule type" value="Genomic_DNA"/>
</dbReference>
<dbReference type="Proteomes" id="UP000193944">
    <property type="component" value="Unassembled WGS sequence"/>
</dbReference>
<feature type="non-terminal residue" evidence="6">
    <location>
        <position position="207"/>
    </location>
</feature>
<dbReference type="PANTHER" id="PTHR19229:SF36">
    <property type="entry name" value="ATP-BINDING CASSETTE SUB-FAMILY A MEMBER 2"/>
    <property type="match status" value="1"/>
</dbReference>
<accession>A0A1Y1WW25</accession>
<dbReference type="PROSITE" id="PS00211">
    <property type="entry name" value="ABC_TRANSPORTER_1"/>
    <property type="match status" value="1"/>
</dbReference>
<evidence type="ECO:0000256" key="1">
    <source>
        <dbReference type="ARBA" id="ARBA00022448"/>
    </source>
</evidence>
<keyword evidence="6" id="KW-0378">Hydrolase</keyword>
<keyword evidence="4" id="KW-0067">ATP-binding</keyword>
<dbReference type="AlphaFoldDB" id="A0A1Y1WW25"/>
<name>A0A1Y1WW25_9FUNG</name>
<evidence type="ECO:0000256" key="4">
    <source>
        <dbReference type="ARBA" id="ARBA00022840"/>
    </source>
</evidence>
<dbReference type="GO" id="GO:0016020">
    <property type="term" value="C:membrane"/>
    <property type="evidence" value="ECO:0007669"/>
    <property type="project" value="InterPro"/>
</dbReference>
<reference evidence="6 7" key="1">
    <citation type="submission" date="2016-08" db="EMBL/GenBank/DDBJ databases">
        <title>A Parts List for Fungal Cellulosomes Revealed by Comparative Genomics.</title>
        <authorList>
            <consortium name="DOE Joint Genome Institute"/>
            <person name="Haitjema C.H."/>
            <person name="Gilmore S.P."/>
            <person name="Henske J.K."/>
            <person name="Solomon K.V."/>
            <person name="De Groot R."/>
            <person name="Kuo A."/>
            <person name="Mondo S.J."/>
            <person name="Salamov A.A."/>
            <person name="Labutti K."/>
            <person name="Zhao Z."/>
            <person name="Chiniquy J."/>
            <person name="Barry K."/>
            <person name="Brewer H.M."/>
            <person name="Purvine S.O."/>
            <person name="Wright A.T."/>
            <person name="Boxma B."/>
            <person name="Van Alen T."/>
            <person name="Hackstein J.H."/>
            <person name="Baker S.E."/>
            <person name="Grigoriev I.V."/>
            <person name="O'Malley M.A."/>
        </authorList>
    </citation>
    <scope>NUCLEOTIDE SEQUENCE [LARGE SCALE GENOMIC DNA]</scope>
    <source>
        <strain evidence="6 7">S4</strain>
    </source>
</reference>
<comment type="caution">
    <text evidence="6">The sequence shown here is derived from an EMBL/GenBank/DDBJ whole genome shotgun (WGS) entry which is preliminary data.</text>
</comment>
<keyword evidence="3" id="KW-0547">Nucleotide-binding</keyword>
<keyword evidence="7" id="KW-1185">Reference proteome</keyword>
<dbReference type="InterPro" id="IPR003593">
    <property type="entry name" value="AAA+_ATPase"/>
</dbReference>
<evidence type="ECO:0000256" key="3">
    <source>
        <dbReference type="ARBA" id="ARBA00022741"/>
    </source>
</evidence>
<dbReference type="STRING" id="1754192.A0A1Y1WW25"/>
<dbReference type="GO" id="GO:0140359">
    <property type="term" value="F:ABC-type transporter activity"/>
    <property type="evidence" value="ECO:0007669"/>
    <property type="project" value="InterPro"/>
</dbReference>
<feature type="domain" description="ABC transporter" evidence="5">
    <location>
        <begin position="1"/>
        <end position="207"/>
    </location>
</feature>
<sequence length="207" mass="23080">VLNHINFSIKSNEIFGLIGPNGAGKTTLCKIITGYKNPSYGVVRFKDKDVNNNNVSLKNTSNNYIGICPQNDILWNELNAIEHLNFFSKIKGIPSSYEKQLISKCMNNVGIKNRKKNNIKYMSGGEKRRLSLALSLLGNPKIIILDEPTTGIDPLMRNNLWKVISNLKQNKAILLVIIIEEANVLCNRIGIIIKGSMKCIGSPLELK</sequence>
<keyword evidence="1" id="KW-0813">Transport</keyword>
<dbReference type="InterPro" id="IPR003439">
    <property type="entry name" value="ABC_transporter-like_ATP-bd"/>
</dbReference>
<dbReference type="Gene3D" id="3.40.50.300">
    <property type="entry name" value="P-loop containing nucleotide triphosphate hydrolases"/>
    <property type="match status" value="1"/>
</dbReference>
<dbReference type="SMART" id="SM00382">
    <property type="entry name" value="AAA"/>
    <property type="match status" value="1"/>
</dbReference>
<feature type="non-terminal residue" evidence="6">
    <location>
        <position position="1"/>
    </location>
</feature>
<dbReference type="PROSITE" id="PS50893">
    <property type="entry name" value="ABC_TRANSPORTER_2"/>
    <property type="match status" value="1"/>
</dbReference>
<evidence type="ECO:0000259" key="5">
    <source>
        <dbReference type="PROSITE" id="PS50893"/>
    </source>
</evidence>
<dbReference type="SUPFAM" id="SSF52540">
    <property type="entry name" value="P-loop containing nucleoside triphosphate hydrolases"/>
    <property type="match status" value="1"/>
</dbReference>
<dbReference type="GO" id="GO:0016887">
    <property type="term" value="F:ATP hydrolysis activity"/>
    <property type="evidence" value="ECO:0007669"/>
    <property type="project" value="InterPro"/>
</dbReference>
<dbReference type="PANTHER" id="PTHR19229">
    <property type="entry name" value="ATP-BINDING CASSETTE TRANSPORTER SUBFAMILY A ABCA"/>
    <property type="match status" value="1"/>
</dbReference>
<dbReference type="GO" id="GO:0005319">
    <property type="term" value="F:lipid transporter activity"/>
    <property type="evidence" value="ECO:0007669"/>
    <property type="project" value="TreeGrafter"/>
</dbReference>
<dbReference type="Pfam" id="PF00005">
    <property type="entry name" value="ABC_tran"/>
    <property type="match status" value="1"/>
</dbReference>
<organism evidence="6 7">
    <name type="scientific">Anaeromyces robustus</name>
    <dbReference type="NCBI Taxonomy" id="1754192"/>
    <lineage>
        <taxon>Eukaryota</taxon>
        <taxon>Fungi</taxon>
        <taxon>Fungi incertae sedis</taxon>
        <taxon>Chytridiomycota</taxon>
        <taxon>Chytridiomycota incertae sedis</taxon>
        <taxon>Neocallimastigomycetes</taxon>
        <taxon>Neocallimastigales</taxon>
        <taxon>Neocallimastigaceae</taxon>
        <taxon>Anaeromyces</taxon>
    </lineage>
</organism>
<dbReference type="GO" id="GO:0005524">
    <property type="term" value="F:ATP binding"/>
    <property type="evidence" value="ECO:0007669"/>
    <property type="project" value="UniProtKB-KW"/>
</dbReference>
<dbReference type="InterPro" id="IPR026082">
    <property type="entry name" value="ABCA"/>
</dbReference>
<evidence type="ECO:0000313" key="6">
    <source>
        <dbReference type="EMBL" id="ORX77713.1"/>
    </source>
</evidence>
<dbReference type="InterPro" id="IPR017871">
    <property type="entry name" value="ABC_transporter-like_CS"/>
</dbReference>
<evidence type="ECO:0000256" key="2">
    <source>
        <dbReference type="ARBA" id="ARBA00022737"/>
    </source>
</evidence>
<evidence type="ECO:0000313" key="7">
    <source>
        <dbReference type="Proteomes" id="UP000193944"/>
    </source>
</evidence>